<proteinExistence type="predicted"/>
<gene>
    <name evidence="1" type="ORF">PENTCL1PPCAC_4192</name>
</gene>
<accession>A0AAV5SF74</accession>
<sequence>MDGKIFWRCPFVGKQNTIADVEVIILIEMTCKTELGYFDSINSLSDQDIASCEVTHSPNTSLHWQSSEQLVEVLNMSIVSAACSCLEHHQ</sequence>
<organism evidence="1 2">
    <name type="scientific">Pristionchus entomophagus</name>
    <dbReference type="NCBI Taxonomy" id="358040"/>
    <lineage>
        <taxon>Eukaryota</taxon>
        <taxon>Metazoa</taxon>
        <taxon>Ecdysozoa</taxon>
        <taxon>Nematoda</taxon>
        <taxon>Chromadorea</taxon>
        <taxon>Rhabditida</taxon>
        <taxon>Rhabditina</taxon>
        <taxon>Diplogasteromorpha</taxon>
        <taxon>Diplogasteroidea</taxon>
        <taxon>Neodiplogasteridae</taxon>
        <taxon>Pristionchus</taxon>
    </lineage>
</organism>
<dbReference type="EMBL" id="BTSX01000001">
    <property type="protein sequence ID" value="GMS82017.1"/>
    <property type="molecule type" value="Genomic_DNA"/>
</dbReference>
<dbReference type="Proteomes" id="UP001432027">
    <property type="component" value="Unassembled WGS sequence"/>
</dbReference>
<keyword evidence="2" id="KW-1185">Reference proteome</keyword>
<protein>
    <submittedName>
        <fullName evidence="1">Uncharacterized protein</fullName>
    </submittedName>
</protein>
<evidence type="ECO:0000313" key="2">
    <source>
        <dbReference type="Proteomes" id="UP001432027"/>
    </source>
</evidence>
<evidence type="ECO:0000313" key="1">
    <source>
        <dbReference type="EMBL" id="GMS82017.1"/>
    </source>
</evidence>
<dbReference type="AlphaFoldDB" id="A0AAV5SF74"/>
<name>A0AAV5SF74_9BILA</name>
<comment type="caution">
    <text evidence="1">The sequence shown here is derived from an EMBL/GenBank/DDBJ whole genome shotgun (WGS) entry which is preliminary data.</text>
</comment>
<reference evidence="1" key="1">
    <citation type="submission" date="2023-10" db="EMBL/GenBank/DDBJ databases">
        <title>Genome assembly of Pristionchus species.</title>
        <authorList>
            <person name="Yoshida K."/>
            <person name="Sommer R.J."/>
        </authorList>
    </citation>
    <scope>NUCLEOTIDE SEQUENCE</scope>
    <source>
        <strain evidence="1">RS0144</strain>
    </source>
</reference>